<comment type="similarity">
    <text evidence="2">Belongs to the FlgN family.</text>
</comment>
<dbReference type="Gene3D" id="1.20.58.300">
    <property type="entry name" value="FlgN-like"/>
    <property type="match status" value="1"/>
</dbReference>
<keyword evidence="4" id="KW-0282">Flagellum</keyword>
<sequence>MTNLHKELVKILREEKDLLTDLYKIVSEERDLIVGLKSSELERILTVKEATIMKLSLWEKEREKLLSEHELKGKPLSFILSINPEDNDSTEVLELRELYESMKTLLESISEIQKINEQLIDRSINYVGTALRFLESFGIFPKQSLSKEA</sequence>
<name>A0A7C4EL75_9BACT</name>
<evidence type="ECO:0000256" key="1">
    <source>
        <dbReference type="ARBA" id="ARBA00002397"/>
    </source>
</evidence>
<keyword evidence="4" id="KW-0969">Cilium</keyword>
<organism evidence="4">
    <name type="scientific">Thermodesulfovibrio aggregans</name>
    <dbReference type="NCBI Taxonomy" id="86166"/>
    <lineage>
        <taxon>Bacteria</taxon>
        <taxon>Pseudomonadati</taxon>
        <taxon>Nitrospirota</taxon>
        <taxon>Thermodesulfovibrionia</taxon>
        <taxon>Thermodesulfovibrionales</taxon>
        <taxon>Thermodesulfovibrionaceae</taxon>
        <taxon>Thermodesulfovibrio</taxon>
    </lineage>
</organism>
<evidence type="ECO:0000256" key="2">
    <source>
        <dbReference type="ARBA" id="ARBA00007703"/>
    </source>
</evidence>
<dbReference type="InterPro" id="IPR007809">
    <property type="entry name" value="FlgN-like"/>
</dbReference>
<proteinExistence type="inferred from homology"/>
<comment type="function">
    <text evidence="1">Required for the efficient initiation of filament assembly.</text>
</comment>
<protein>
    <submittedName>
        <fullName evidence="4">Flagellar protein FlgN</fullName>
    </submittedName>
</protein>
<dbReference type="Pfam" id="PF05130">
    <property type="entry name" value="FlgN"/>
    <property type="match status" value="1"/>
</dbReference>
<gene>
    <name evidence="4" type="ORF">ENV75_00185</name>
</gene>
<evidence type="ECO:0000313" key="4">
    <source>
        <dbReference type="EMBL" id="HGG98868.1"/>
    </source>
</evidence>
<accession>A0A7C4EL75</accession>
<dbReference type="EMBL" id="DTHO01000001">
    <property type="protein sequence ID" value="HGG98868.1"/>
    <property type="molecule type" value="Genomic_DNA"/>
</dbReference>
<keyword evidence="4" id="KW-0966">Cell projection</keyword>
<reference evidence="4" key="1">
    <citation type="journal article" date="2020" name="mSystems">
        <title>Genome- and Community-Level Interaction Insights into Carbon Utilization and Element Cycling Functions of Hydrothermarchaeota in Hydrothermal Sediment.</title>
        <authorList>
            <person name="Zhou Z."/>
            <person name="Liu Y."/>
            <person name="Xu W."/>
            <person name="Pan J."/>
            <person name="Luo Z.H."/>
            <person name="Li M."/>
        </authorList>
    </citation>
    <scope>NUCLEOTIDE SEQUENCE [LARGE SCALE GENOMIC DNA]</scope>
    <source>
        <strain evidence="4">SpSt-788</strain>
    </source>
</reference>
<dbReference type="InterPro" id="IPR036679">
    <property type="entry name" value="FlgN-like_sf"/>
</dbReference>
<dbReference type="SUPFAM" id="SSF140566">
    <property type="entry name" value="FlgN-like"/>
    <property type="match status" value="1"/>
</dbReference>
<dbReference type="GO" id="GO:0044780">
    <property type="term" value="P:bacterial-type flagellum assembly"/>
    <property type="evidence" value="ECO:0007669"/>
    <property type="project" value="InterPro"/>
</dbReference>
<keyword evidence="3" id="KW-1005">Bacterial flagellum biogenesis</keyword>
<dbReference type="AlphaFoldDB" id="A0A7C4EL75"/>
<evidence type="ECO:0000256" key="3">
    <source>
        <dbReference type="ARBA" id="ARBA00022795"/>
    </source>
</evidence>
<comment type="caution">
    <text evidence="4">The sequence shown here is derived from an EMBL/GenBank/DDBJ whole genome shotgun (WGS) entry which is preliminary data.</text>
</comment>